<feature type="non-terminal residue" evidence="8">
    <location>
        <position position="1"/>
    </location>
</feature>
<dbReference type="Gene3D" id="3.30.50.10">
    <property type="entry name" value="Erythroid Transcription Factor GATA-1, subunit A"/>
    <property type="match status" value="1"/>
</dbReference>
<dbReference type="SMART" id="SM00401">
    <property type="entry name" value="ZnF_GATA"/>
    <property type="match status" value="1"/>
</dbReference>
<dbReference type="PROSITE" id="PS50114">
    <property type="entry name" value="GATA_ZN_FINGER_2"/>
    <property type="match status" value="1"/>
</dbReference>
<comment type="subcellular location">
    <subcellularLocation>
        <location evidence="1">Nucleus</location>
    </subcellularLocation>
</comment>
<evidence type="ECO:0000256" key="3">
    <source>
        <dbReference type="ARBA" id="ARBA00022771"/>
    </source>
</evidence>
<dbReference type="InterPro" id="IPR013088">
    <property type="entry name" value="Znf_NHR/GATA"/>
</dbReference>
<comment type="caution">
    <text evidence="8">The sequence shown here is derived from an EMBL/GenBank/DDBJ whole genome shotgun (WGS) entry which is preliminary data.</text>
</comment>
<dbReference type="Pfam" id="PF00320">
    <property type="entry name" value="GATA"/>
    <property type="match status" value="1"/>
</dbReference>
<feature type="domain" description="GATA-type" evidence="7">
    <location>
        <begin position="24"/>
        <end position="68"/>
    </location>
</feature>
<dbReference type="PANTHER" id="PTHR10071">
    <property type="entry name" value="TRANSCRIPTION FACTOR GATA FAMILY MEMBER"/>
    <property type="match status" value="1"/>
</dbReference>
<evidence type="ECO:0000256" key="5">
    <source>
        <dbReference type="ARBA" id="ARBA00023242"/>
    </source>
</evidence>
<evidence type="ECO:0000313" key="8">
    <source>
        <dbReference type="EMBL" id="KAJ7772320.1"/>
    </source>
</evidence>
<keyword evidence="9" id="KW-1185">Reference proteome</keyword>
<name>A0AAD7JV75_9AGAR</name>
<keyword evidence="4" id="KW-0862">Zinc</keyword>
<evidence type="ECO:0000259" key="7">
    <source>
        <dbReference type="PROSITE" id="PS50114"/>
    </source>
</evidence>
<proteinExistence type="predicted"/>
<dbReference type="GO" id="GO:0008270">
    <property type="term" value="F:zinc ion binding"/>
    <property type="evidence" value="ECO:0007669"/>
    <property type="project" value="UniProtKB-KW"/>
</dbReference>
<accession>A0AAD7JV75</accession>
<dbReference type="GO" id="GO:0005634">
    <property type="term" value="C:nucleus"/>
    <property type="evidence" value="ECO:0007669"/>
    <property type="project" value="UniProtKB-SubCell"/>
</dbReference>
<dbReference type="InterPro" id="IPR000679">
    <property type="entry name" value="Znf_GATA"/>
</dbReference>
<gene>
    <name evidence="8" type="ORF">B0H16DRAFT_1235418</name>
</gene>
<dbReference type="InterPro" id="IPR039355">
    <property type="entry name" value="Transcription_factor_GATA"/>
</dbReference>
<dbReference type="Proteomes" id="UP001215598">
    <property type="component" value="Unassembled WGS sequence"/>
</dbReference>
<dbReference type="AlphaFoldDB" id="A0AAD7JV75"/>
<dbReference type="GO" id="GO:0000978">
    <property type="term" value="F:RNA polymerase II cis-regulatory region sequence-specific DNA binding"/>
    <property type="evidence" value="ECO:0007669"/>
    <property type="project" value="TreeGrafter"/>
</dbReference>
<feature type="non-terminal residue" evidence="8">
    <location>
        <position position="75"/>
    </location>
</feature>
<evidence type="ECO:0000256" key="2">
    <source>
        <dbReference type="ARBA" id="ARBA00022723"/>
    </source>
</evidence>
<dbReference type="EMBL" id="JARKIB010000014">
    <property type="protein sequence ID" value="KAJ7772320.1"/>
    <property type="molecule type" value="Genomic_DNA"/>
</dbReference>
<evidence type="ECO:0000313" key="9">
    <source>
        <dbReference type="Proteomes" id="UP001215598"/>
    </source>
</evidence>
<evidence type="ECO:0000256" key="1">
    <source>
        <dbReference type="ARBA" id="ARBA00004123"/>
    </source>
</evidence>
<dbReference type="GO" id="GO:0000981">
    <property type="term" value="F:DNA-binding transcription factor activity, RNA polymerase II-specific"/>
    <property type="evidence" value="ECO:0007669"/>
    <property type="project" value="TreeGrafter"/>
</dbReference>
<evidence type="ECO:0000256" key="6">
    <source>
        <dbReference type="PROSITE-ProRule" id="PRU00094"/>
    </source>
</evidence>
<reference evidence="8" key="1">
    <citation type="submission" date="2023-03" db="EMBL/GenBank/DDBJ databases">
        <title>Massive genome expansion in bonnet fungi (Mycena s.s.) driven by repeated elements and novel gene families across ecological guilds.</title>
        <authorList>
            <consortium name="Lawrence Berkeley National Laboratory"/>
            <person name="Harder C.B."/>
            <person name="Miyauchi S."/>
            <person name="Viragh M."/>
            <person name="Kuo A."/>
            <person name="Thoen E."/>
            <person name="Andreopoulos B."/>
            <person name="Lu D."/>
            <person name="Skrede I."/>
            <person name="Drula E."/>
            <person name="Henrissat B."/>
            <person name="Morin E."/>
            <person name="Kohler A."/>
            <person name="Barry K."/>
            <person name="LaButti K."/>
            <person name="Morin E."/>
            <person name="Salamov A."/>
            <person name="Lipzen A."/>
            <person name="Mereny Z."/>
            <person name="Hegedus B."/>
            <person name="Baldrian P."/>
            <person name="Stursova M."/>
            <person name="Weitz H."/>
            <person name="Taylor A."/>
            <person name="Grigoriev I.V."/>
            <person name="Nagy L.G."/>
            <person name="Martin F."/>
            <person name="Kauserud H."/>
        </authorList>
    </citation>
    <scope>NUCLEOTIDE SEQUENCE</scope>
    <source>
        <strain evidence="8">CBHHK182m</strain>
    </source>
</reference>
<keyword evidence="2" id="KW-0479">Metal-binding</keyword>
<keyword evidence="3 6" id="KW-0863">Zinc-finger</keyword>
<sequence length="75" mass="8397">GPGGADGRTSAIIHTDDAATKLSDRVRRRCFNCCITDTSVWRRSILSPGKVLCNKCGLFERTHGRPRPDQFPHMR</sequence>
<protein>
    <recommendedName>
        <fullName evidence="7">GATA-type domain-containing protein</fullName>
    </recommendedName>
</protein>
<dbReference type="GO" id="GO:0045944">
    <property type="term" value="P:positive regulation of transcription by RNA polymerase II"/>
    <property type="evidence" value="ECO:0007669"/>
    <property type="project" value="TreeGrafter"/>
</dbReference>
<dbReference type="GO" id="GO:0000122">
    <property type="term" value="P:negative regulation of transcription by RNA polymerase II"/>
    <property type="evidence" value="ECO:0007669"/>
    <property type="project" value="TreeGrafter"/>
</dbReference>
<keyword evidence="5" id="KW-0539">Nucleus</keyword>
<dbReference type="SUPFAM" id="SSF57716">
    <property type="entry name" value="Glucocorticoid receptor-like (DNA-binding domain)"/>
    <property type="match status" value="1"/>
</dbReference>
<evidence type="ECO:0000256" key="4">
    <source>
        <dbReference type="ARBA" id="ARBA00022833"/>
    </source>
</evidence>
<dbReference type="PANTHER" id="PTHR10071:SF281">
    <property type="entry name" value="BOX A-BINDING FACTOR-RELATED"/>
    <property type="match status" value="1"/>
</dbReference>
<organism evidence="8 9">
    <name type="scientific">Mycena metata</name>
    <dbReference type="NCBI Taxonomy" id="1033252"/>
    <lineage>
        <taxon>Eukaryota</taxon>
        <taxon>Fungi</taxon>
        <taxon>Dikarya</taxon>
        <taxon>Basidiomycota</taxon>
        <taxon>Agaricomycotina</taxon>
        <taxon>Agaricomycetes</taxon>
        <taxon>Agaricomycetidae</taxon>
        <taxon>Agaricales</taxon>
        <taxon>Marasmiineae</taxon>
        <taxon>Mycenaceae</taxon>
        <taxon>Mycena</taxon>
    </lineage>
</organism>